<reference evidence="1 2" key="1">
    <citation type="submission" date="2018-11" db="EMBL/GenBank/DDBJ databases">
        <authorList>
            <person name="Mardanov A.V."/>
            <person name="Ravin N.V."/>
            <person name="Dedysh S.N."/>
        </authorList>
    </citation>
    <scope>NUCLEOTIDE SEQUENCE [LARGE SCALE GENOMIC DNA]</scope>
    <source>
        <strain evidence="1 2">AF10</strain>
    </source>
</reference>
<accession>A0A4Q0SXD9</accession>
<protein>
    <submittedName>
        <fullName evidence="1">Uncharacterized protein</fullName>
    </submittedName>
</protein>
<name>A0A4Q0SXD9_9BACT</name>
<gene>
    <name evidence="1" type="ORF">GRAN_3744</name>
</gene>
<evidence type="ECO:0000313" key="1">
    <source>
        <dbReference type="EMBL" id="RXH54640.1"/>
    </source>
</evidence>
<dbReference type="Proteomes" id="UP000289437">
    <property type="component" value="Unassembled WGS sequence"/>
</dbReference>
<proteinExistence type="predicted"/>
<organism evidence="1 2">
    <name type="scientific">Granulicella sibirica</name>
    <dbReference type="NCBI Taxonomy" id="2479048"/>
    <lineage>
        <taxon>Bacteria</taxon>
        <taxon>Pseudomonadati</taxon>
        <taxon>Acidobacteriota</taxon>
        <taxon>Terriglobia</taxon>
        <taxon>Terriglobales</taxon>
        <taxon>Acidobacteriaceae</taxon>
        <taxon>Granulicella</taxon>
    </lineage>
</organism>
<evidence type="ECO:0000313" key="2">
    <source>
        <dbReference type="Proteomes" id="UP000289437"/>
    </source>
</evidence>
<comment type="caution">
    <text evidence="1">The sequence shown here is derived from an EMBL/GenBank/DDBJ whole genome shotgun (WGS) entry which is preliminary data.</text>
</comment>
<keyword evidence="2" id="KW-1185">Reference proteome</keyword>
<dbReference type="EMBL" id="RDSM01000003">
    <property type="protein sequence ID" value="RXH54640.1"/>
    <property type="molecule type" value="Genomic_DNA"/>
</dbReference>
<dbReference type="RefSeq" id="WP_128914398.1">
    <property type="nucleotide sequence ID" value="NZ_RDSM01000003.1"/>
</dbReference>
<dbReference type="AlphaFoldDB" id="A0A4Q0SXD9"/>
<sequence>MSMTSYATSESYQNGIEVKRGEFDGIEMAEGALRLPVSHRSDTVRAVLGVEISRAPRRAA</sequence>
<reference evidence="2" key="2">
    <citation type="submission" date="2019-02" db="EMBL/GenBank/DDBJ databases">
        <title>Granulicella sibirica sp. nov., a psychrotolerant acidobacterium isolated from an organic soil layer in forested tundra, West Siberia.</title>
        <authorList>
            <person name="Oshkin I.Y."/>
            <person name="Kulichevskaya I.S."/>
            <person name="Rijpstra W.I.C."/>
            <person name="Sinninghe Damste J.S."/>
            <person name="Rakitin A.L."/>
            <person name="Ravin N.V."/>
            <person name="Dedysh S.N."/>
        </authorList>
    </citation>
    <scope>NUCLEOTIDE SEQUENCE [LARGE SCALE GENOMIC DNA]</scope>
    <source>
        <strain evidence="2">AF10</strain>
    </source>
</reference>